<keyword evidence="2" id="KW-0812">Transmembrane</keyword>
<evidence type="ECO:0000313" key="3">
    <source>
        <dbReference type="EMBL" id="CEM24126.1"/>
    </source>
</evidence>
<dbReference type="VEuPathDB" id="CryptoDB:Vbra_22025"/>
<keyword evidence="2" id="KW-0472">Membrane</keyword>
<feature type="region of interest" description="Disordered" evidence="1">
    <location>
        <begin position="1"/>
        <end position="25"/>
    </location>
</feature>
<dbReference type="InParanoid" id="A0A0G4G6M8"/>
<protein>
    <submittedName>
        <fullName evidence="3">Uncharacterized protein</fullName>
    </submittedName>
</protein>
<feature type="transmembrane region" description="Helical" evidence="2">
    <location>
        <begin position="47"/>
        <end position="70"/>
    </location>
</feature>
<reference evidence="3 4" key="1">
    <citation type="submission" date="2014-11" db="EMBL/GenBank/DDBJ databases">
        <authorList>
            <person name="Zhu J."/>
            <person name="Qi W."/>
            <person name="Song R."/>
        </authorList>
    </citation>
    <scope>NUCLEOTIDE SEQUENCE [LARGE SCALE GENOMIC DNA]</scope>
</reference>
<feature type="compositionally biased region" description="Low complexity" evidence="1">
    <location>
        <begin position="91"/>
        <end position="108"/>
    </location>
</feature>
<evidence type="ECO:0000256" key="2">
    <source>
        <dbReference type="SAM" id="Phobius"/>
    </source>
</evidence>
<dbReference type="EMBL" id="CDMY01000580">
    <property type="protein sequence ID" value="CEM24126.1"/>
    <property type="molecule type" value="Genomic_DNA"/>
</dbReference>
<keyword evidence="2" id="KW-1133">Transmembrane helix</keyword>
<gene>
    <name evidence="3" type="ORF">Vbra_22025</name>
</gene>
<dbReference type="Proteomes" id="UP000041254">
    <property type="component" value="Unassembled WGS sequence"/>
</dbReference>
<evidence type="ECO:0000256" key="1">
    <source>
        <dbReference type="SAM" id="MobiDB-lite"/>
    </source>
</evidence>
<keyword evidence="4" id="KW-1185">Reference proteome</keyword>
<organism evidence="3 4">
    <name type="scientific">Vitrella brassicaformis (strain CCMP3155)</name>
    <dbReference type="NCBI Taxonomy" id="1169540"/>
    <lineage>
        <taxon>Eukaryota</taxon>
        <taxon>Sar</taxon>
        <taxon>Alveolata</taxon>
        <taxon>Colpodellida</taxon>
        <taxon>Vitrellaceae</taxon>
        <taxon>Vitrella</taxon>
    </lineage>
</organism>
<dbReference type="AlphaFoldDB" id="A0A0G4G6M8"/>
<accession>A0A0G4G6M8</accession>
<name>A0A0G4G6M8_VITBC</name>
<evidence type="ECO:0000313" key="4">
    <source>
        <dbReference type="Proteomes" id="UP000041254"/>
    </source>
</evidence>
<proteinExistence type="predicted"/>
<feature type="region of interest" description="Disordered" evidence="1">
    <location>
        <begin position="77"/>
        <end position="118"/>
    </location>
</feature>
<sequence>MSGSELPQARPFIRSATSSQRPSESGAVLSFLWSVKMSVLESVPHELMIVVQVLVLIHAVAFAFWFFLFLRDLKKQRKVSPGGEEKKVRQGVAAGVEPAAHASSAAFAKPPGTEKRAV</sequence>